<dbReference type="NCBIfam" id="TIGR02778">
    <property type="entry name" value="ligD_pol"/>
    <property type="match status" value="1"/>
</dbReference>
<evidence type="ECO:0000259" key="1">
    <source>
        <dbReference type="Pfam" id="PF21686"/>
    </source>
</evidence>
<dbReference type="EMBL" id="BMMS01000027">
    <property type="protein sequence ID" value="GGO95922.1"/>
    <property type="molecule type" value="Genomic_DNA"/>
</dbReference>
<reference evidence="2" key="2">
    <citation type="submission" date="2020-09" db="EMBL/GenBank/DDBJ databases">
        <authorList>
            <person name="Sun Q."/>
            <person name="Zhou Y."/>
        </authorList>
    </citation>
    <scope>NUCLEOTIDE SEQUENCE</scope>
    <source>
        <strain evidence="2">CGMCC 4.7201</strain>
    </source>
</reference>
<sequence length="300" mass="32673">MPERTATTVEGRSLVLSNLDKVLWPATGTTKAEALHYYARIAPAMLPHLRERPASFVRFPDGVEAERFYTKNPPPGLPEWVATVRVNGKDGVRSHVVVNDLPSLMALANLAALEMHVPQWRDSRPDSHDRLVIDLDPGPGVGLVECCHVALLLREAMEEEGLSVWAKTSGAKGLHLYAPLTGLPEARVSGYAKSLARRFEDSHPDLVVHRMAKALRPGKVFVDWSQNATAKTTAAPYTLRARPVPAVSTPVSWEEIAECASPEDLAFTPEQVVERVAEHGDLLEGLLDPAAASDLSDAHA</sequence>
<evidence type="ECO:0000313" key="3">
    <source>
        <dbReference type="Proteomes" id="UP000641932"/>
    </source>
</evidence>
<dbReference type="PANTHER" id="PTHR42705">
    <property type="entry name" value="BIFUNCTIONAL NON-HOMOLOGOUS END JOINING PROTEIN LIGD"/>
    <property type="match status" value="1"/>
</dbReference>
<protein>
    <submittedName>
        <fullName evidence="2">ATP-dependent DNA ligase</fullName>
    </submittedName>
</protein>
<keyword evidence="2" id="KW-0436">Ligase</keyword>
<feature type="domain" description="DNA ligase D polymerase" evidence="1">
    <location>
        <begin position="30"/>
        <end position="282"/>
    </location>
</feature>
<dbReference type="GO" id="GO:0016874">
    <property type="term" value="F:ligase activity"/>
    <property type="evidence" value="ECO:0007669"/>
    <property type="project" value="UniProtKB-KW"/>
</dbReference>
<keyword evidence="3" id="KW-1185">Reference proteome</keyword>
<dbReference type="Gene3D" id="3.90.920.10">
    <property type="entry name" value="DNA primase, PRIM domain"/>
    <property type="match status" value="1"/>
</dbReference>
<dbReference type="PANTHER" id="PTHR42705:SF2">
    <property type="entry name" value="BIFUNCTIONAL NON-HOMOLOGOUS END JOINING PROTEIN LIGD"/>
    <property type="match status" value="1"/>
</dbReference>
<dbReference type="RefSeq" id="WP_189134437.1">
    <property type="nucleotide sequence ID" value="NZ_BMMS01000027.1"/>
</dbReference>
<proteinExistence type="predicted"/>
<accession>A0A917ZVA1</accession>
<dbReference type="Pfam" id="PF21686">
    <property type="entry name" value="LigD_Prim-Pol"/>
    <property type="match status" value="1"/>
</dbReference>
<comment type="caution">
    <text evidence="2">The sequence shown here is derived from an EMBL/GenBank/DDBJ whole genome shotgun (WGS) entry which is preliminary data.</text>
</comment>
<dbReference type="InterPro" id="IPR052171">
    <property type="entry name" value="NHEJ_LigD"/>
</dbReference>
<dbReference type="Proteomes" id="UP000641932">
    <property type="component" value="Unassembled WGS sequence"/>
</dbReference>
<name>A0A917ZVA1_9ACTN</name>
<evidence type="ECO:0000313" key="2">
    <source>
        <dbReference type="EMBL" id="GGO95922.1"/>
    </source>
</evidence>
<dbReference type="AlphaFoldDB" id="A0A917ZVA1"/>
<reference evidence="2" key="1">
    <citation type="journal article" date="2014" name="Int. J. Syst. Evol. Microbiol.">
        <title>Complete genome sequence of Corynebacterium casei LMG S-19264T (=DSM 44701T), isolated from a smear-ripened cheese.</title>
        <authorList>
            <consortium name="US DOE Joint Genome Institute (JGI-PGF)"/>
            <person name="Walter F."/>
            <person name="Albersmeier A."/>
            <person name="Kalinowski J."/>
            <person name="Ruckert C."/>
        </authorList>
    </citation>
    <scope>NUCLEOTIDE SEQUENCE</scope>
    <source>
        <strain evidence="2">CGMCC 4.7201</strain>
    </source>
</reference>
<dbReference type="InterPro" id="IPR014145">
    <property type="entry name" value="LigD_pol_dom"/>
</dbReference>
<organism evidence="2 3">
    <name type="scientific">Wenjunlia tyrosinilytica</name>
    <dbReference type="NCBI Taxonomy" id="1544741"/>
    <lineage>
        <taxon>Bacteria</taxon>
        <taxon>Bacillati</taxon>
        <taxon>Actinomycetota</taxon>
        <taxon>Actinomycetes</taxon>
        <taxon>Kitasatosporales</taxon>
        <taxon>Streptomycetaceae</taxon>
        <taxon>Wenjunlia</taxon>
    </lineage>
</organism>
<gene>
    <name evidence="2" type="ORF">GCM10012280_54240</name>
</gene>